<evidence type="ECO:0008006" key="8">
    <source>
        <dbReference type="Google" id="ProtNLM"/>
    </source>
</evidence>
<evidence type="ECO:0000313" key="6">
    <source>
        <dbReference type="EMBL" id="KAJ1972627.1"/>
    </source>
</evidence>
<keyword evidence="3 5" id="KW-1133">Transmembrane helix</keyword>
<comment type="subcellular location">
    <subcellularLocation>
        <location evidence="1">Membrane</location>
    </subcellularLocation>
</comment>
<dbReference type="InterPro" id="IPR001129">
    <property type="entry name" value="Membr-assoc_MAPEG"/>
</dbReference>
<organism evidence="6 7">
    <name type="scientific">Dimargaris verticillata</name>
    <dbReference type="NCBI Taxonomy" id="2761393"/>
    <lineage>
        <taxon>Eukaryota</taxon>
        <taxon>Fungi</taxon>
        <taxon>Fungi incertae sedis</taxon>
        <taxon>Zoopagomycota</taxon>
        <taxon>Kickxellomycotina</taxon>
        <taxon>Dimargaritomycetes</taxon>
        <taxon>Dimargaritales</taxon>
        <taxon>Dimargaritaceae</taxon>
        <taxon>Dimargaris</taxon>
    </lineage>
</organism>
<evidence type="ECO:0000256" key="5">
    <source>
        <dbReference type="SAM" id="Phobius"/>
    </source>
</evidence>
<keyword evidence="7" id="KW-1185">Reference proteome</keyword>
<keyword evidence="4 5" id="KW-0472">Membrane</keyword>
<dbReference type="PANTHER" id="PTHR35371:SF1">
    <property type="entry name" value="BLR7753 PROTEIN"/>
    <property type="match status" value="1"/>
</dbReference>
<dbReference type="Proteomes" id="UP001151582">
    <property type="component" value="Unassembled WGS sequence"/>
</dbReference>
<evidence type="ECO:0000313" key="7">
    <source>
        <dbReference type="Proteomes" id="UP001151582"/>
    </source>
</evidence>
<evidence type="ECO:0000256" key="1">
    <source>
        <dbReference type="ARBA" id="ARBA00004370"/>
    </source>
</evidence>
<gene>
    <name evidence="6" type="ORF">H4R34_005349</name>
</gene>
<dbReference type="InterPro" id="IPR023352">
    <property type="entry name" value="MAPEG-like_dom_sf"/>
</dbReference>
<dbReference type="Gene3D" id="1.20.120.550">
    <property type="entry name" value="Membrane associated eicosanoid/glutathione metabolism-like domain"/>
    <property type="match status" value="1"/>
</dbReference>
<evidence type="ECO:0000256" key="3">
    <source>
        <dbReference type="ARBA" id="ARBA00022989"/>
    </source>
</evidence>
<feature type="transmembrane region" description="Helical" evidence="5">
    <location>
        <begin position="27"/>
        <end position="54"/>
    </location>
</feature>
<evidence type="ECO:0000256" key="2">
    <source>
        <dbReference type="ARBA" id="ARBA00022692"/>
    </source>
</evidence>
<dbReference type="SUPFAM" id="SSF161084">
    <property type="entry name" value="MAPEG domain-like"/>
    <property type="match status" value="1"/>
</dbReference>
<keyword evidence="2 5" id="KW-0812">Transmembrane</keyword>
<sequence>MAGPKHSGAGSSSAGSRKAATAGSGSLAIVPMLSVMIPVMGVSFLTAAVVQQYALLTPLEWFVEKFVDTDRVALAALAFNALWTYKATAMIANFVAGWQEGRIEVREPRRQKAQLTGCAARAYAAHLNAIESFPLFTTAVLMAHVTDVDVGVRNSFALIHVLARITHTTAYIADIGLLRALSYFSANAASFYLVGFAVFRNFNDLYQYCFSFIGAAKQHAAEATVKAGEAASVATKTVAHVYTAVKGEL</sequence>
<dbReference type="GO" id="GO:0016020">
    <property type="term" value="C:membrane"/>
    <property type="evidence" value="ECO:0007669"/>
    <property type="project" value="UniProtKB-SubCell"/>
</dbReference>
<dbReference type="OrthoDB" id="2122304at2759"/>
<dbReference type="Pfam" id="PF01124">
    <property type="entry name" value="MAPEG"/>
    <property type="match status" value="1"/>
</dbReference>
<comment type="caution">
    <text evidence="6">The sequence shown here is derived from an EMBL/GenBank/DDBJ whole genome shotgun (WGS) entry which is preliminary data.</text>
</comment>
<dbReference type="AlphaFoldDB" id="A0A9W8B3S1"/>
<feature type="transmembrane region" description="Helical" evidence="5">
    <location>
        <begin position="74"/>
        <end position="96"/>
    </location>
</feature>
<reference evidence="6" key="1">
    <citation type="submission" date="2022-07" db="EMBL/GenBank/DDBJ databases">
        <title>Phylogenomic reconstructions and comparative analyses of Kickxellomycotina fungi.</title>
        <authorList>
            <person name="Reynolds N.K."/>
            <person name="Stajich J.E."/>
            <person name="Barry K."/>
            <person name="Grigoriev I.V."/>
            <person name="Crous P."/>
            <person name="Smith M.E."/>
        </authorList>
    </citation>
    <scope>NUCLEOTIDE SEQUENCE</scope>
    <source>
        <strain evidence="6">RSA 567</strain>
    </source>
</reference>
<evidence type="ECO:0000256" key="4">
    <source>
        <dbReference type="ARBA" id="ARBA00023136"/>
    </source>
</evidence>
<proteinExistence type="predicted"/>
<accession>A0A9W8B3S1</accession>
<name>A0A9W8B3S1_9FUNG</name>
<protein>
    <recommendedName>
        <fullName evidence="8">MAPEG family protein</fullName>
    </recommendedName>
</protein>
<dbReference type="EMBL" id="JANBQB010001005">
    <property type="protein sequence ID" value="KAJ1972627.1"/>
    <property type="molecule type" value="Genomic_DNA"/>
</dbReference>
<dbReference type="PANTHER" id="PTHR35371">
    <property type="entry name" value="INNER MEMBRANE PROTEIN"/>
    <property type="match status" value="1"/>
</dbReference>